<organism evidence="2 3">
    <name type="scientific">Plutella xylostella</name>
    <name type="common">Diamondback moth</name>
    <name type="synonym">Plutella maculipennis</name>
    <dbReference type="NCBI Taxonomy" id="51655"/>
    <lineage>
        <taxon>Eukaryota</taxon>
        <taxon>Metazoa</taxon>
        <taxon>Ecdysozoa</taxon>
        <taxon>Arthropoda</taxon>
        <taxon>Hexapoda</taxon>
        <taxon>Insecta</taxon>
        <taxon>Pterygota</taxon>
        <taxon>Neoptera</taxon>
        <taxon>Endopterygota</taxon>
        <taxon>Lepidoptera</taxon>
        <taxon>Glossata</taxon>
        <taxon>Ditrysia</taxon>
        <taxon>Yponomeutoidea</taxon>
        <taxon>Plutellidae</taxon>
        <taxon>Plutella</taxon>
    </lineage>
</organism>
<evidence type="ECO:0000256" key="1">
    <source>
        <dbReference type="SAM" id="MobiDB-lite"/>
    </source>
</evidence>
<evidence type="ECO:0000313" key="3">
    <source>
        <dbReference type="Proteomes" id="UP000653454"/>
    </source>
</evidence>
<evidence type="ECO:0000313" key="2">
    <source>
        <dbReference type="EMBL" id="CAG9090571.1"/>
    </source>
</evidence>
<comment type="caution">
    <text evidence="2">The sequence shown here is derived from an EMBL/GenBank/DDBJ whole genome shotgun (WGS) entry which is preliminary data.</text>
</comment>
<dbReference type="AlphaFoldDB" id="A0A8S4D116"/>
<dbReference type="Proteomes" id="UP000653454">
    <property type="component" value="Unassembled WGS sequence"/>
</dbReference>
<reference evidence="2" key="1">
    <citation type="submission" date="2020-11" db="EMBL/GenBank/DDBJ databases">
        <authorList>
            <person name="Whiteford S."/>
        </authorList>
    </citation>
    <scope>NUCLEOTIDE SEQUENCE</scope>
</reference>
<keyword evidence="3" id="KW-1185">Reference proteome</keyword>
<accession>A0A8S4D116</accession>
<gene>
    <name evidence="2" type="ORF">PLXY2_LOCUS983</name>
</gene>
<feature type="region of interest" description="Disordered" evidence="1">
    <location>
        <begin position="24"/>
        <end position="44"/>
    </location>
</feature>
<dbReference type="EMBL" id="CAJHNJ030000002">
    <property type="protein sequence ID" value="CAG9090571.1"/>
    <property type="molecule type" value="Genomic_DNA"/>
</dbReference>
<sequence length="44" mass="5161">MAQKNQTCFTYIGTQHHIRIQNSTHNNHSGHIQTESQFNVFSHH</sequence>
<proteinExistence type="predicted"/>
<name>A0A8S4D116_PLUXY</name>
<protein>
    <submittedName>
        <fullName evidence="2">(diamondback moth) hypothetical protein</fullName>
    </submittedName>
</protein>